<keyword evidence="10 12" id="KW-0496">Mitochondrion</keyword>
<gene>
    <name evidence="14" type="primary">ATP8</name>
</gene>
<comment type="subcellular location">
    <subcellularLocation>
        <location evidence="1 12">Mitochondrion membrane</location>
        <topology evidence="1 12">Single-pass membrane protein</topology>
    </subcellularLocation>
</comment>
<dbReference type="GO" id="GO:0015078">
    <property type="term" value="F:proton transmembrane transporter activity"/>
    <property type="evidence" value="ECO:0007669"/>
    <property type="project" value="InterPro"/>
</dbReference>
<dbReference type="GO" id="GO:0045259">
    <property type="term" value="C:proton-transporting ATP synthase complex"/>
    <property type="evidence" value="ECO:0007669"/>
    <property type="project" value="UniProtKB-KW"/>
</dbReference>
<comment type="similarity">
    <text evidence="2 12">Belongs to the ATPase protein 8 family.</text>
</comment>
<evidence type="ECO:0000256" key="1">
    <source>
        <dbReference type="ARBA" id="ARBA00004304"/>
    </source>
</evidence>
<dbReference type="GO" id="GO:0031966">
    <property type="term" value="C:mitochondrial membrane"/>
    <property type="evidence" value="ECO:0007669"/>
    <property type="project" value="UniProtKB-SubCell"/>
</dbReference>
<evidence type="ECO:0000256" key="2">
    <source>
        <dbReference type="ARBA" id="ARBA00008892"/>
    </source>
</evidence>
<feature type="transmembrane region" description="Helical" evidence="13">
    <location>
        <begin position="6"/>
        <end position="29"/>
    </location>
</feature>
<evidence type="ECO:0000256" key="7">
    <source>
        <dbReference type="ARBA" id="ARBA00022781"/>
    </source>
</evidence>
<reference evidence="14" key="1">
    <citation type="journal article" date="2012" name="Mol. Phylogenet. Evol.">
        <title>A mitochondrial genome phylogeny of termites (Blattodea: Termitoidae): Robust support for interfamilial relationships and molecular synapomorphies define major clades.</title>
        <authorList>
            <person name="Cameron S.L."/>
            <person name="Lo N."/>
            <person name="Bourguignon T."/>
            <person name="Svenson G.J."/>
            <person name="Evans T.A."/>
        </authorList>
    </citation>
    <scope>NUCLEOTIDE SEQUENCE</scope>
</reference>
<keyword evidence="8 13" id="KW-1133">Transmembrane helix</keyword>
<evidence type="ECO:0000256" key="13">
    <source>
        <dbReference type="SAM" id="Phobius"/>
    </source>
</evidence>
<evidence type="ECO:0000256" key="5">
    <source>
        <dbReference type="ARBA" id="ARBA00022547"/>
    </source>
</evidence>
<keyword evidence="4 12" id="KW-0813">Transport</keyword>
<dbReference type="GO" id="GO:0015986">
    <property type="term" value="P:proton motive force-driven ATP synthesis"/>
    <property type="evidence" value="ECO:0007669"/>
    <property type="project" value="InterPro"/>
</dbReference>
<evidence type="ECO:0000256" key="6">
    <source>
        <dbReference type="ARBA" id="ARBA00022692"/>
    </source>
</evidence>
<evidence type="ECO:0000256" key="11">
    <source>
        <dbReference type="ARBA" id="ARBA00023136"/>
    </source>
</evidence>
<protein>
    <recommendedName>
        <fullName evidence="12">ATP synthase complex subunit 8</fullName>
    </recommendedName>
</protein>
<proteinExistence type="inferred from homology"/>
<accession>I6TJ64</accession>
<name>I6TJ64_9NEOP</name>
<keyword evidence="6 12" id="KW-0812">Transmembrane</keyword>
<keyword evidence="9 12" id="KW-0406">Ion transport</keyword>
<evidence type="ECO:0000256" key="12">
    <source>
        <dbReference type="RuleBase" id="RU003661"/>
    </source>
</evidence>
<dbReference type="InterPro" id="IPR001421">
    <property type="entry name" value="ATP8_metazoa"/>
</dbReference>
<sequence>MPQMMPISWLILFLTFSATFIMFNLTNYFSSIQQSESKMTKEIITTKMNWKW</sequence>
<organism evidence="14">
    <name type="scientific">Porotermes adamsoni</name>
    <name type="common">Australian dampwood termite</name>
    <dbReference type="NCBI Taxonomy" id="105774"/>
    <lineage>
        <taxon>Eukaryota</taxon>
        <taxon>Metazoa</taxon>
        <taxon>Ecdysozoa</taxon>
        <taxon>Arthropoda</taxon>
        <taxon>Hexapoda</taxon>
        <taxon>Insecta</taxon>
        <taxon>Pterygota</taxon>
        <taxon>Neoptera</taxon>
        <taxon>Polyneoptera</taxon>
        <taxon>Dictyoptera</taxon>
        <taxon>Blattodea</taxon>
        <taxon>Blattoidea</taxon>
        <taxon>Termitoidae</taxon>
        <taxon>Termopsidae</taxon>
        <taxon>Porotermes</taxon>
    </lineage>
</organism>
<dbReference type="RefSeq" id="YP_006503899.1">
    <property type="nucleotide sequence ID" value="NC_018121.1"/>
</dbReference>
<dbReference type="GeneID" id="13230459"/>
<geneLocation type="mitochondrion" evidence="14"/>
<evidence type="ECO:0000256" key="8">
    <source>
        <dbReference type="ARBA" id="ARBA00022989"/>
    </source>
</evidence>
<keyword evidence="7 12" id="KW-0375">Hydrogen ion transport</keyword>
<comment type="subunit">
    <text evidence="3">F-type ATPases have 2 components, CF(1) - the catalytic core - and CF(0) - the membrane proton channel.</text>
</comment>
<evidence type="ECO:0000256" key="4">
    <source>
        <dbReference type="ARBA" id="ARBA00022448"/>
    </source>
</evidence>
<dbReference type="CTD" id="4509"/>
<evidence type="ECO:0000256" key="9">
    <source>
        <dbReference type="ARBA" id="ARBA00023065"/>
    </source>
</evidence>
<evidence type="ECO:0000313" key="14">
    <source>
        <dbReference type="EMBL" id="AFM92399.1"/>
    </source>
</evidence>
<keyword evidence="5 12" id="KW-0138">CF(0)</keyword>
<evidence type="ECO:0000256" key="3">
    <source>
        <dbReference type="ARBA" id="ARBA00011291"/>
    </source>
</evidence>
<dbReference type="Pfam" id="PF00895">
    <property type="entry name" value="ATP-synt_8"/>
    <property type="match status" value="1"/>
</dbReference>
<keyword evidence="11 13" id="KW-0472">Membrane</keyword>
<evidence type="ECO:0000256" key="10">
    <source>
        <dbReference type="ARBA" id="ARBA00023128"/>
    </source>
</evidence>
<dbReference type="EMBL" id="JX144930">
    <property type="protein sequence ID" value="AFM92399.1"/>
    <property type="molecule type" value="Genomic_DNA"/>
</dbReference>
<dbReference type="AlphaFoldDB" id="I6TJ64"/>